<proteinExistence type="inferred from homology"/>
<feature type="domain" description="NAD-dependent epimerase/dehydratase" evidence="2">
    <location>
        <begin position="8"/>
        <end position="236"/>
    </location>
</feature>
<evidence type="ECO:0000313" key="3">
    <source>
        <dbReference type="EMBL" id="OGZ62604.1"/>
    </source>
</evidence>
<reference evidence="3 4" key="1">
    <citation type="journal article" date="2016" name="Nat. Commun.">
        <title>Thousands of microbial genomes shed light on interconnected biogeochemical processes in an aquifer system.</title>
        <authorList>
            <person name="Anantharaman K."/>
            <person name="Brown C.T."/>
            <person name="Hug L.A."/>
            <person name="Sharon I."/>
            <person name="Castelle C.J."/>
            <person name="Probst A.J."/>
            <person name="Thomas B.C."/>
            <person name="Singh A."/>
            <person name="Wilkins M.J."/>
            <person name="Karaoz U."/>
            <person name="Brodie E.L."/>
            <person name="Williams K.H."/>
            <person name="Hubbard S.S."/>
            <person name="Banfield J.F."/>
        </authorList>
    </citation>
    <scope>NUCLEOTIDE SEQUENCE [LARGE SCALE GENOMIC DNA]</scope>
</reference>
<dbReference type="Gene3D" id="3.40.50.720">
    <property type="entry name" value="NAD(P)-binding Rossmann-like Domain"/>
    <property type="match status" value="1"/>
</dbReference>
<dbReference type="PRINTS" id="PR01713">
    <property type="entry name" value="NUCEPIMERASE"/>
</dbReference>
<protein>
    <recommendedName>
        <fullName evidence="2">NAD-dependent epimerase/dehydratase domain-containing protein</fullName>
    </recommendedName>
</protein>
<dbReference type="Proteomes" id="UP000178991">
    <property type="component" value="Unassembled WGS sequence"/>
</dbReference>
<dbReference type="InterPro" id="IPR001509">
    <property type="entry name" value="Epimerase_deHydtase"/>
</dbReference>
<gene>
    <name evidence="3" type="ORF">A2639_02575</name>
</gene>
<comment type="similarity">
    <text evidence="1">Belongs to the NAD(P)-dependent epimerase/dehydratase family.</text>
</comment>
<comment type="caution">
    <text evidence="3">The sequence shown here is derived from an EMBL/GenBank/DDBJ whole genome shotgun (WGS) entry which is preliminary data.</text>
</comment>
<evidence type="ECO:0000313" key="4">
    <source>
        <dbReference type="Proteomes" id="UP000178991"/>
    </source>
</evidence>
<evidence type="ECO:0000256" key="1">
    <source>
        <dbReference type="ARBA" id="ARBA00007637"/>
    </source>
</evidence>
<dbReference type="SUPFAM" id="SSF51735">
    <property type="entry name" value="NAD(P)-binding Rossmann-fold domains"/>
    <property type="match status" value="1"/>
</dbReference>
<dbReference type="EMBL" id="MHOL01000017">
    <property type="protein sequence ID" value="OGZ62604.1"/>
    <property type="molecule type" value="Genomic_DNA"/>
</dbReference>
<dbReference type="Pfam" id="PF01370">
    <property type="entry name" value="Epimerase"/>
    <property type="match status" value="1"/>
</dbReference>
<accession>A0A1G2HJC8</accession>
<sequence>MNNKVKKILITGSSGMIGTCIFEKLLEKNYDVIGFDRNRNAWNSSLNRLTIMGDLLKKEDVEKIPTPIDMVVHLAANPRVYDLVVNPDLALENIITTYNVLEFARKNDAKRVIFSSSREAYGNKKEVISKEADVDIQRCESPYAASKISDEALIYSYAKCYGVDYIVCRFSNVYGMYDQSQRFIPLMLRKMKKNEDIEIFGKDKILDFTYIDDCVEGIIKCIEKFDKIKNNTFNIAFGKGSKLIDVAKLIKKNLQSKSRILLGKNRQGEVVKFVADISKAKKMLGYKPAYSLKEGIKLSIDWYAKSDGR</sequence>
<evidence type="ECO:0000259" key="2">
    <source>
        <dbReference type="Pfam" id="PF01370"/>
    </source>
</evidence>
<dbReference type="PANTHER" id="PTHR43000">
    <property type="entry name" value="DTDP-D-GLUCOSE 4,6-DEHYDRATASE-RELATED"/>
    <property type="match status" value="1"/>
</dbReference>
<organism evidence="3 4">
    <name type="scientific">Candidatus Staskawiczbacteria bacterium RIFCSPHIGHO2_01_FULL_34_27</name>
    <dbReference type="NCBI Taxonomy" id="1802199"/>
    <lineage>
        <taxon>Bacteria</taxon>
        <taxon>Candidatus Staskawicziibacteriota</taxon>
    </lineage>
</organism>
<name>A0A1G2HJC8_9BACT</name>
<dbReference type="AlphaFoldDB" id="A0A1G2HJC8"/>
<dbReference type="InterPro" id="IPR036291">
    <property type="entry name" value="NAD(P)-bd_dom_sf"/>
</dbReference>